<comment type="similarity">
    <text evidence="2 11">Belongs to the mitochondrial carrier (TC 2.A.29) family.</text>
</comment>
<dbReference type="SUPFAM" id="SSF103506">
    <property type="entry name" value="Mitochondrial carrier"/>
    <property type="match status" value="1"/>
</dbReference>
<keyword evidence="9 10" id="KW-0472">Membrane</keyword>
<evidence type="ECO:0000256" key="3">
    <source>
        <dbReference type="ARBA" id="ARBA00022448"/>
    </source>
</evidence>
<dbReference type="InterPro" id="IPR018108">
    <property type="entry name" value="MCP_transmembrane"/>
</dbReference>
<evidence type="ECO:0000256" key="2">
    <source>
        <dbReference type="ARBA" id="ARBA00006375"/>
    </source>
</evidence>
<protein>
    <recommendedName>
        <fullName evidence="14">Mitochondrial carrier C29A3.11c</fullName>
    </recommendedName>
</protein>
<reference evidence="12 13" key="1">
    <citation type="journal article" date="2024" name="IMA Fungus">
        <title>IMA Genome - F19 : A genome assembly and annotation guide to empower mycologists, including annotated draft genome sequences of Ceratocystis pirilliformis, Diaporthe australafricana, Fusarium ophioides, Paecilomyces lecythidis, and Sporothrix stenoceras.</title>
        <authorList>
            <person name="Aylward J."/>
            <person name="Wilson A.M."/>
            <person name="Visagie C.M."/>
            <person name="Spraker J."/>
            <person name="Barnes I."/>
            <person name="Buitendag C."/>
            <person name="Ceriani C."/>
            <person name="Del Mar Angel L."/>
            <person name="du Plessis D."/>
            <person name="Fuchs T."/>
            <person name="Gasser K."/>
            <person name="Kramer D."/>
            <person name="Li W."/>
            <person name="Munsamy K."/>
            <person name="Piso A."/>
            <person name="Price J.L."/>
            <person name="Sonnekus B."/>
            <person name="Thomas C."/>
            <person name="van der Nest A."/>
            <person name="van Dijk A."/>
            <person name="van Heerden A."/>
            <person name="van Vuuren N."/>
            <person name="Yilmaz N."/>
            <person name="Duong T.A."/>
            <person name="van der Merwe N.A."/>
            <person name="Wingfield M.J."/>
            <person name="Wingfield B.D."/>
        </authorList>
    </citation>
    <scope>NUCLEOTIDE SEQUENCE [LARGE SCALE GENOMIC DNA]</scope>
    <source>
        <strain evidence="12 13">CMW 12675</strain>
    </source>
</reference>
<evidence type="ECO:0000256" key="6">
    <source>
        <dbReference type="ARBA" id="ARBA00022792"/>
    </source>
</evidence>
<keyword evidence="6" id="KW-0999">Mitochondrion inner membrane</keyword>
<dbReference type="Proteomes" id="UP001583280">
    <property type="component" value="Unassembled WGS sequence"/>
</dbReference>
<gene>
    <name evidence="12" type="ORF">Cpir12675_006950</name>
</gene>
<comment type="caution">
    <text evidence="12">The sequence shown here is derived from an EMBL/GenBank/DDBJ whole genome shotgun (WGS) entry which is preliminary data.</text>
</comment>
<evidence type="ECO:0000256" key="11">
    <source>
        <dbReference type="RuleBase" id="RU000488"/>
    </source>
</evidence>
<keyword evidence="4 10" id="KW-0812">Transmembrane</keyword>
<evidence type="ECO:0000256" key="4">
    <source>
        <dbReference type="ARBA" id="ARBA00022692"/>
    </source>
</evidence>
<evidence type="ECO:0000256" key="10">
    <source>
        <dbReference type="PROSITE-ProRule" id="PRU00282"/>
    </source>
</evidence>
<evidence type="ECO:0000256" key="8">
    <source>
        <dbReference type="ARBA" id="ARBA00023128"/>
    </source>
</evidence>
<keyword evidence="8" id="KW-0496">Mitochondrion</keyword>
<dbReference type="PROSITE" id="PS50920">
    <property type="entry name" value="SOLCAR"/>
    <property type="match status" value="3"/>
</dbReference>
<keyword evidence="7" id="KW-1133">Transmembrane helix</keyword>
<sequence>MLALSIQTLGEQPKEFLRKYHVEVAACTSSVVSTTTAFPLDSIKTRMQTYRYPSVAECARQTYKSEKLRGFFRGVAAPVMSVTVVRTCSFSVYTRAKKFYSSLFEKAFNYNVLDHVARPGTYPNPYTIACFGASGATAGALVSFMACPFELTKLSAQVSVLLASKVGQTGDSEKKRLAESYKNKGTFQTMAHILRNRGPLGLYTGFNLHLVRDTIGTGVYFMVYESGKQITSSIFGSNPDNNKLSVAVAGGLCGVLSWAVIYPVDSVKSIYQRNSLTSLRGEKVPPAPRVQFFKRNMYRGLGVSITRSAVVNAVFFTFFEGIKKDISKGLSQDEVHKLG</sequence>
<feature type="repeat" description="Solcar" evidence="10">
    <location>
        <begin position="17"/>
        <end position="99"/>
    </location>
</feature>
<name>A0ABR3YDF6_9PEZI</name>
<dbReference type="EMBL" id="JAWDJO010000447">
    <property type="protein sequence ID" value="KAL1886001.1"/>
    <property type="molecule type" value="Genomic_DNA"/>
</dbReference>
<evidence type="ECO:0000256" key="1">
    <source>
        <dbReference type="ARBA" id="ARBA00004225"/>
    </source>
</evidence>
<dbReference type="Gene3D" id="1.50.40.10">
    <property type="entry name" value="Mitochondrial carrier domain"/>
    <property type="match status" value="1"/>
</dbReference>
<feature type="repeat" description="Solcar" evidence="10">
    <location>
        <begin position="126"/>
        <end position="230"/>
    </location>
</feature>
<dbReference type="PANTHER" id="PTHR45624">
    <property type="entry name" value="MITOCHONDRIAL BASIC AMINO ACIDS TRANSPORTER-RELATED"/>
    <property type="match status" value="1"/>
</dbReference>
<dbReference type="Pfam" id="PF00153">
    <property type="entry name" value="Mito_carr"/>
    <property type="match status" value="3"/>
</dbReference>
<evidence type="ECO:0000256" key="5">
    <source>
        <dbReference type="ARBA" id="ARBA00022737"/>
    </source>
</evidence>
<feature type="repeat" description="Solcar" evidence="10">
    <location>
        <begin position="241"/>
        <end position="325"/>
    </location>
</feature>
<accession>A0ABR3YDF6</accession>
<comment type="subcellular location">
    <subcellularLocation>
        <location evidence="1">Mitochondrion membrane</location>
        <topology evidence="1">Multi-pass membrane protein</topology>
    </subcellularLocation>
</comment>
<dbReference type="InterPro" id="IPR023395">
    <property type="entry name" value="MCP_dom_sf"/>
</dbReference>
<evidence type="ECO:0000313" key="12">
    <source>
        <dbReference type="EMBL" id="KAL1886001.1"/>
    </source>
</evidence>
<keyword evidence="3 11" id="KW-0813">Transport</keyword>
<evidence type="ECO:0000313" key="13">
    <source>
        <dbReference type="Proteomes" id="UP001583280"/>
    </source>
</evidence>
<dbReference type="InterPro" id="IPR050567">
    <property type="entry name" value="Mitochondrial_Carrier"/>
</dbReference>
<keyword evidence="5" id="KW-0677">Repeat</keyword>
<evidence type="ECO:0008006" key="14">
    <source>
        <dbReference type="Google" id="ProtNLM"/>
    </source>
</evidence>
<keyword evidence="13" id="KW-1185">Reference proteome</keyword>
<organism evidence="12 13">
    <name type="scientific">Ceratocystis pirilliformis</name>
    <dbReference type="NCBI Taxonomy" id="259994"/>
    <lineage>
        <taxon>Eukaryota</taxon>
        <taxon>Fungi</taxon>
        <taxon>Dikarya</taxon>
        <taxon>Ascomycota</taxon>
        <taxon>Pezizomycotina</taxon>
        <taxon>Sordariomycetes</taxon>
        <taxon>Hypocreomycetidae</taxon>
        <taxon>Microascales</taxon>
        <taxon>Ceratocystidaceae</taxon>
        <taxon>Ceratocystis</taxon>
    </lineage>
</organism>
<evidence type="ECO:0000256" key="7">
    <source>
        <dbReference type="ARBA" id="ARBA00022989"/>
    </source>
</evidence>
<evidence type="ECO:0000256" key="9">
    <source>
        <dbReference type="ARBA" id="ARBA00023136"/>
    </source>
</evidence>
<proteinExistence type="inferred from homology"/>
<dbReference type="PANTHER" id="PTHR45624:SF9">
    <property type="entry name" value="CARRIER PROTEIN, PUTATIVE (AFU_ORTHOLOGUE AFUA_4G06390)-RELATED"/>
    <property type="match status" value="1"/>
</dbReference>